<comment type="caution">
    <text evidence="1">The sequence shown here is derived from an EMBL/GenBank/DDBJ whole genome shotgun (WGS) entry which is preliminary data.</text>
</comment>
<dbReference type="EMBL" id="NPZM01000026">
    <property type="protein sequence ID" value="OYE57371.1"/>
    <property type="molecule type" value="Genomic_DNA"/>
</dbReference>
<organism evidence="1 2">
    <name type="scientific">Shigella sonnei</name>
    <dbReference type="NCBI Taxonomy" id="624"/>
    <lineage>
        <taxon>Bacteria</taxon>
        <taxon>Pseudomonadati</taxon>
        <taxon>Pseudomonadota</taxon>
        <taxon>Gammaproteobacteria</taxon>
        <taxon>Enterobacterales</taxon>
        <taxon>Enterobacteriaceae</taxon>
        <taxon>Shigella</taxon>
    </lineage>
</organism>
<name>A0A7Z1D5N6_SHISO</name>
<sequence>MSYCEVTMVSVTSYTYPTETENDNSQFQSQTQSQGLSQSLRDSIEGNIAAFDAMEQSGLLDNCRTLSKNASFREIFRSLLLYILDSLHIYRHDISDKLVSYFHVTPESANANYKTWIATTGMDSYIKIEQTGSDKFKVTDVYRELNGKSLEKKSRDRDFSGRNVKEFIGLLSEHDVLEKYQLSKVTVAANALKLEVVNNNFKNELSSGVTDAEHQLKKALYEQTQSTPDKSIQYELIPDKLIPDDCSYKSDIKKLDVREGEFSALLADASRHVGEASSFIACCGVKINSTIHELLRSKTMALSGHGGVRKYKDFEKLFSEIVFTPDECNIVRNSLQKDGVEKKTRENIISCLSSISGIGNLYYACSQAFPVALDRGDINAIQASNSISAGFNSNPGFCALMGKTNFLFADFSLHTFTQTHYIVKAEINEAGNDFNIANFIYRTYGEDYIHNDSVDDSLNERSTEDYRFLDDSLLPENDFRNRRRNFSGNIAIATYK</sequence>
<gene>
    <name evidence="1" type="ORF">CI633_03585</name>
</gene>
<dbReference type="Proteomes" id="UP000215497">
    <property type="component" value="Unassembled WGS sequence"/>
</dbReference>
<reference evidence="1 2" key="1">
    <citation type="submission" date="2017-08" db="EMBL/GenBank/DDBJ databases">
        <authorList>
            <person name="Fouts D."/>
            <person name="Sutton G."/>
            <person name="Nguyen K."/>
            <person name="Thamlikitkul V."/>
        </authorList>
    </citation>
    <scope>NUCLEOTIDE SEQUENCE [LARGE SCALE GENOMIC DNA]</scope>
    <source>
        <strain evidence="1 2">ECCRETH04</strain>
    </source>
</reference>
<accession>A0A7Z1D5N6</accession>
<evidence type="ECO:0000313" key="1">
    <source>
        <dbReference type="EMBL" id="OYE57371.1"/>
    </source>
</evidence>
<proteinExistence type="predicted"/>
<protein>
    <submittedName>
        <fullName evidence="1">Uncharacterized protein</fullName>
    </submittedName>
</protein>
<evidence type="ECO:0000313" key="2">
    <source>
        <dbReference type="Proteomes" id="UP000215497"/>
    </source>
</evidence>
<dbReference type="AlphaFoldDB" id="A0A7Z1D5N6"/>